<proteinExistence type="predicted"/>
<organism evidence="2 3">
    <name type="scientific">Slackia isoflavoniconvertens</name>
    <dbReference type="NCBI Taxonomy" id="572010"/>
    <lineage>
        <taxon>Bacteria</taxon>
        <taxon>Bacillati</taxon>
        <taxon>Actinomycetota</taxon>
        <taxon>Coriobacteriia</taxon>
        <taxon>Eggerthellales</taxon>
        <taxon>Eggerthellaceae</taxon>
        <taxon>Slackia</taxon>
    </lineage>
</organism>
<name>A0A369LIE4_9ACTN</name>
<protein>
    <submittedName>
        <fullName evidence="2">Uncharacterized protein</fullName>
    </submittedName>
</protein>
<evidence type="ECO:0000313" key="3">
    <source>
        <dbReference type="Proteomes" id="UP000253975"/>
    </source>
</evidence>
<reference evidence="2 3" key="1">
    <citation type="journal article" date="2018" name="Elife">
        <title>Discovery and characterization of a prevalent human gut bacterial enzyme sufficient for the inactivation of a family of plant toxins.</title>
        <authorList>
            <person name="Koppel N."/>
            <person name="Bisanz J.E."/>
            <person name="Pandelia M.E."/>
            <person name="Turnbaugh P.J."/>
            <person name="Balskus E.P."/>
        </authorList>
    </citation>
    <scope>NUCLEOTIDE SEQUENCE [LARGE SCALE GENOMIC DNA]</scope>
    <source>
        <strain evidence="2 3">OB21 GAM31</strain>
    </source>
</reference>
<sequence length="194" mass="21525">MKMQNMKIVQKWREYAGPKDERLEAENAKIYEFGFILLSFGMLALLAYQIIAQQVAWVHNGANDAFHLFASPVDAAMYAWLFIVMLICAVLQTRKGYVDTNRFGQTDHLPAGYFLLIAGITGAASALAIAAMRCIAEAQIVPFESIFWAANLATGVVFGVMIFAATFGALCLAFYEAKHRRAKIEAELDATDER</sequence>
<feature type="transmembrane region" description="Helical" evidence="1">
    <location>
        <begin position="71"/>
        <end position="91"/>
    </location>
</feature>
<accession>A0A369LIE4</accession>
<keyword evidence="1" id="KW-1133">Transmembrane helix</keyword>
<dbReference type="EMBL" id="PPTO01000011">
    <property type="protein sequence ID" value="RDB57798.1"/>
    <property type="molecule type" value="Genomic_DNA"/>
</dbReference>
<evidence type="ECO:0000313" key="2">
    <source>
        <dbReference type="EMBL" id="RDB57798.1"/>
    </source>
</evidence>
<gene>
    <name evidence="2" type="ORF">C1881_07400</name>
</gene>
<keyword evidence="1" id="KW-0472">Membrane</keyword>
<comment type="caution">
    <text evidence="2">The sequence shown here is derived from an EMBL/GenBank/DDBJ whole genome shotgun (WGS) entry which is preliminary data.</text>
</comment>
<dbReference type="RefSeq" id="WP_114615889.1">
    <property type="nucleotide sequence ID" value="NZ_PPTO01000011.1"/>
</dbReference>
<feature type="transmembrane region" description="Helical" evidence="1">
    <location>
        <begin position="152"/>
        <end position="175"/>
    </location>
</feature>
<keyword evidence="1" id="KW-0812">Transmembrane</keyword>
<evidence type="ECO:0000256" key="1">
    <source>
        <dbReference type="SAM" id="Phobius"/>
    </source>
</evidence>
<feature type="transmembrane region" description="Helical" evidence="1">
    <location>
        <begin position="30"/>
        <end position="51"/>
    </location>
</feature>
<dbReference type="AlphaFoldDB" id="A0A369LIE4"/>
<dbReference type="Proteomes" id="UP000253975">
    <property type="component" value="Unassembled WGS sequence"/>
</dbReference>
<feature type="transmembrane region" description="Helical" evidence="1">
    <location>
        <begin position="112"/>
        <end position="132"/>
    </location>
</feature>